<feature type="region of interest" description="Disordered" evidence="2">
    <location>
        <begin position="1"/>
        <end position="23"/>
    </location>
</feature>
<feature type="region of interest" description="Disordered" evidence="2">
    <location>
        <begin position="114"/>
        <end position="138"/>
    </location>
</feature>
<feature type="compositionally biased region" description="Low complexity" evidence="2">
    <location>
        <begin position="65"/>
        <end position="74"/>
    </location>
</feature>
<dbReference type="SMART" id="SM00855">
    <property type="entry name" value="PGAM"/>
    <property type="match status" value="1"/>
</dbReference>
<feature type="compositionally biased region" description="Acidic residues" evidence="2">
    <location>
        <begin position="127"/>
        <end position="136"/>
    </location>
</feature>
<dbReference type="SUPFAM" id="SSF53254">
    <property type="entry name" value="Phosphoglycerate mutase-like"/>
    <property type="match status" value="1"/>
</dbReference>
<evidence type="ECO:0000256" key="2">
    <source>
        <dbReference type="SAM" id="MobiDB-lite"/>
    </source>
</evidence>
<feature type="compositionally biased region" description="Polar residues" evidence="2">
    <location>
        <begin position="333"/>
        <end position="353"/>
    </location>
</feature>
<dbReference type="InterPro" id="IPR001345">
    <property type="entry name" value="PG/BPGM_mutase_AS"/>
</dbReference>
<dbReference type="PANTHER" id="PTHR46517">
    <property type="entry name" value="FRUCTOSE-2,6-BISPHOSPHATASE TIGAR"/>
    <property type="match status" value="1"/>
</dbReference>
<dbReference type="Gene3D" id="3.40.50.1240">
    <property type="entry name" value="Phosphoglycerate mutase-like"/>
    <property type="match status" value="1"/>
</dbReference>
<keyword evidence="4" id="KW-1185">Reference proteome</keyword>
<dbReference type="GO" id="GO:0004331">
    <property type="term" value="F:fructose-2,6-bisphosphate 2-phosphatase activity"/>
    <property type="evidence" value="ECO:0007669"/>
    <property type="project" value="TreeGrafter"/>
</dbReference>
<comment type="caution">
    <text evidence="3">The sequence shown here is derived from an EMBL/GenBank/DDBJ whole genome shotgun (WGS) entry which is preliminary data.</text>
</comment>
<organism evidence="3 4">
    <name type="scientific">Tilletia horrida</name>
    <dbReference type="NCBI Taxonomy" id="155126"/>
    <lineage>
        <taxon>Eukaryota</taxon>
        <taxon>Fungi</taxon>
        <taxon>Dikarya</taxon>
        <taxon>Basidiomycota</taxon>
        <taxon>Ustilaginomycotina</taxon>
        <taxon>Exobasidiomycetes</taxon>
        <taxon>Tilletiales</taxon>
        <taxon>Tilletiaceae</taxon>
        <taxon>Tilletia</taxon>
    </lineage>
</organism>
<dbReference type="PROSITE" id="PS00175">
    <property type="entry name" value="PG_MUTASE"/>
    <property type="match status" value="1"/>
</dbReference>
<dbReference type="EMBL" id="JAPDMQ010000140">
    <property type="protein sequence ID" value="KAK0533285.1"/>
    <property type="molecule type" value="Genomic_DNA"/>
</dbReference>
<protein>
    <submittedName>
        <fullName evidence="3">Uncharacterized protein</fullName>
    </submittedName>
</protein>
<name>A0AAN6JRM9_9BASI</name>
<dbReference type="CDD" id="cd07067">
    <property type="entry name" value="HP_PGM_like"/>
    <property type="match status" value="1"/>
</dbReference>
<proteinExistence type="predicted"/>
<dbReference type="Proteomes" id="UP001176521">
    <property type="component" value="Unassembled WGS sequence"/>
</dbReference>
<reference evidence="3" key="1">
    <citation type="journal article" date="2023" name="PhytoFront">
        <title>Draft Genome Resources of Seven Strains of Tilletia horrida, Causal Agent of Kernel Smut of Rice.</title>
        <authorList>
            <person name="Khanal S."/>
            <person name="Antony Babu S."/>
            <person name="Zhou X.G."/>
        </authorList>
    </citation>
    <scope>NUCLEOTIDE SEQUENCE</scope>
    <source>
        <strain evidence="3">TX3</strain>
    </source>
</reference>
<dbReference type="InterPro" id="IPR051695">
    <property type="entry name" value="Phosphoglycerate_Mutase"/>
</dbReference>
<sequence>MSNDPSSKSTSSSSTSSYRGPLLTIVRHGETEANVAHVLQGQTDSALTVRGQAQVLALGKQWRASSSSSSSSSSGQREEEVAPRRCWCANGLPLPSAVVSSPTGRARKTACSIVLGTQRDPSKSGGGEEEASFDETNEIRPVVPTNFLSASSSTRTLPAASPEEPQLLLLDPLLMEQDFGTLEGTRRRLRVPGFPLPDASMRGESREAFARRVRRVGQMWLDAAGMGEGVNRYGRAVRGKATMGSEAKEGEIGAKRKALDEQEEEEGPDLQRAMEEAGRLAEQMQSEGDNNGPDVATAQAGDDGGKQEDRRSSKKARTTNGSSAPSARENGTAPAQSAPDQVSSITAGASFDSPTQQQEYQHIVLVTHGLFISTFLNYFQPAFERPSSSFSSSTSASGSYPFASNTGSFTLGLRPVNRLKPLTGSGTTTTAAVAQELFLLRANDTAHLAGLGTLGRGSPKKEKGLQNIASFFTKKKP</sequence>
<dbReference type="GO" id="GO:0045820">
    <property type="term" value="P:negative regulation of glycolytic process"/>
    <property type="evidence" value="ECO:0007669"/>
    <property type="project" value="TreeGrafter"/>
</dbReference>
<accession>A0AAN6JRM9</accession>
<feature type="compositionally biased region" description="Basic and acidic residues" evidence="2">
    <location>
        <begin position="246"/>
        <end position="260"/>
    </location>
</feature>
<dbReference type="PANTHER" id="PTHR46517:SF1">
    <property type="entry name" value="FRUCTOSE-2,6-BISPHOSPHATASE TIGAR"/>
    <property type="match status" value="1"/>
</dbReference>
<dbReference type="GO" id="GO:0005829">
    <property type="term" value="C:cytosol"/>
    <property type="evidence" value="ECO:0007669"/>
    <property type="project" value="TreeGrafter"/>
</dbReference>
<dbReference type="Pfam" id="PF00300">
    <property type="entry name" value="His_Phos_1"/>
    <property type="match status" value="1"/>
</dbReference>
<evidence type="ECO:0000256" key="1">
    <source>
        <dbReference type="ARBA" id="ARBA00022801"/>
    </source>
</evidence>
<dbReference type="AlphaFoldDB" id="A0AAN6JRM9"/>
<dbReference type="InterPro" id="IPR029033">
    <property type="entry name" value="His_PPase_superfam"/>
</dbReference>
<evidence type="ECO:0000313" key="4">
    <source>
        <dbReference type="Proteomes" id="UP001176521"/>
    </source>
</evidence>
<dbReference type="GO" id="GO:0043456">
    <property type="term" value="P:regulation of pentose-phosphate shunt"/>
    <property type="evidence" value="ECO:0007669"/>
    <property type="project" value="TreeGrafter"/>
</dbReference>
<feature type="compositionally biased region" description="Low complexity" evidence="2">
    <location>
        <begin position="1"/>
        <end position="17"/>
    </location>
</feature>
<gene>
    <name evidence="3" type="ORF">OC842_003010</name>
</gene>
<evidence type="ECO:0000313" key="3">
    <source>
        <dbReference type="EMBL" id="KAK0533285.1"/>
    </source>
</evidence>
<keyword evidence="1" id="KW-0378">Hydrolase</keyword>
<dbReference type="InterPro" id="IPR013078">
    <property type="entry name" value="His_Pase_superF_clade-1"/>
</dbReference>
<feature type="region of interest" description="Disordered" evidence="2">
    <location>
        <begin position="59"/>
        <end position="79"/>
    </location>
</feature>
<feature type="region of interest" description="Disordered" evidence="2">
    <location>
        <begin position="241"/>
        <end position="353"/>
    </location>
</feature>